<evidence type="ECO:0000256" key="9">
    <source>
        <dbReference type="PROSITE-ProRule" id="PRU00221"/>
    </source>
</evidence>
<evidence type="ECO:0000313" key="10">
    <source>
        <dbReference type="EMBL" id="CAG5073642.1"/>
    </source>
</evidence>
<feature type="repeat" description="WD" evidence="9">
    <location>
        <begin position="87"/>
        <end position="118"/>
    </location>
</feature>
<dbReference type="GO" id="GO:0005669">
    <property type="term" value="C:transcription factor TFIID complex"/>
    <property type="evidence" value="ECO:0007669"/>
    <property type="project" value="TreeGrafter"/>
</dbReference>
<dbReference type="InterPro" id="IPR036322">
    <property type="entry name" value="WD40_repeat_dom_sf"/>
</dbReference>
<dbReference type="PROSITE" id="PS50082">
    <property type="entry name" value="WD_REPEATS_2"/>
    <property type="match status" value="5"/>
</dbReference>
<dbReference type="PROSITE" id="PS00678">
    <property type="entry name" value="WD_REPEATS_1"/>
    <property type="match status" value="1"/>
</dbReference>
<keyword evidence="7" id="KW-0539">Nucleus</keyword>
<dbReference type="PANTHER" id="PTHR19879">
    <property type="entry name" value="TRANSCRIPTION INITIATION FACTOR TFIID"/>
    <property type="match status" value="1"/>
</dbReference>
<evidence type="ECO:0000256" key="5">
    <source>
        <dbReference type="ARBA" id="ARBA00023015"/>
    </source>
</evidence>
<feature type="repeat" description="WD" evidence="9">
    <location>
        <begin position="119"/>
        <end position="160"/>
    </location>
</feature>
<evidence type="ECO:0000256" key="4">
    <source>
        <dbReference type="ARBA" id="ARBA00022737"/>
    </source>
</evidence>
<reference evidence="10" key="1">
    <citation type="submission" date="2021-04" db="EMBL/GenBank/DDBJ databases">
        <authorList>
            <person name="Chebbi M.A.C M."/>
        </authorList>
    </citation>
    <scope>NUCLEOTIDE SEQUENCE</scope>
</reference>
<dbReference type="SMART" id="SM00320">
    <property type="entry name" value="WD40"/>
    <property type="match status" value="5"/>
</dbReference>
<name>A0A8J2EFJ3_COTCN</name>
<dbReference type="FunFam" id="2.130.10.10:FF:000243">
    <property type="entry name" value="Transcription initiation factor TFIID subunit 5"/>
    <property type="match status" value="1"/>
</dbReference>
<dbReference type="Pfam" id="PF00400">
    <property type="entry name" value="WD40"/>
    <property type="match status" value="5"/>
</dbReference>
<dbReference type="GO" id="GO:0003743">
    <property type="term" value="F:translation initiation factor activity"/>
    <property type="evidence" value="ECO:0007669"/>
    <property type="project" value="UniProtKB-KW"/>
</dbReference>
<dbReference type="InterPro" id="IPR001680">
    <property type="entry name" value="WD40_rpt"/>
</dbReference>
<dbReference type="InterPro" id="IPR020472">
    <property type="entry name" value="WD40_PAC1"/>
</dbReference>
<comment type="caution">
    <text evidence="10">The sequence shown here is derived from an EMBL/GenBank/DDBJ whole genome shotgun (WGS) entry which is preliminary data.</text>
</comment>
<gene>
    <name evidence="10" type="ORF">HICCMSTLAB_LOCUS538</name>
</gene>
<dbReference type="GO" id="GO:0006367">
    <property type="term" value="P:transcription initiation at RNA polymerase II promoter"/>
    <property type="evidence" value="ECO:0007669"/>
    <property type="project" value="TreeGrafter"/>
</dbReference>
<dbReference type="OrthoDB" id="10266330at2759"/>
<dbReference type="PRINTS" id="PR00320">
    <property type="entry name" value="GPROTEINBRPT"/>
</dbReference>
<sequence length="255" mass="28388">MDERTAETVKLLHGHSGPIYSLTFSPDRNLLLSCSDDATIRLWSLHTWTCVVCYKGHLFPVWSVRFSPHGYYFATGSNDKTARLWVVQFHPNSNYVASGSSDMTVRLWDCVTGAQVRLMTGHKAPIYALSFSTEGRFLASAGADSRVLVWDLAHGHLVGALSGHTSTIQCLSFSRDGTILTSASLDCTIRLWDFTKLTEEMVLDDVNVAHNPDVKSTSDSYLLRTFPTKNSPVLALHFTRRNLLLSVGMFEAQKL</sequence>
<keyword evidence="10" id="KW-0648">Protein biosynthesis</keyword>
<feature type="repeat" description="WD" evidence="9">
    <location>
        <begin position="12"/>
        <end position="47"/>
    </location>
</feature>
<feature type="repeat" description="WD" evidence="9">
    <location>
        <begin position="54"/>
        <end position="85"/>
    </location>
</feature>
<keyword evidence="4" id="KW-0677">Repeat</keyword>
<organism evidence="10 11">
    <name type="scientific">Cotesia congregata</name>
    <name type="common">Parasitoid wasp</name>
    <name type="synonym">Apanteles congregatus</name>
    <dbReference type="NCBI Taxonomy" id="51543"/>
    <lineage>
        <taxon>Eukaryota</taxon>
        <taxon>Metazoa</taxon>
        <taxon>Ecdysozoa</taxon>
        <taxon>Arthropoda</taxon>
        <taxon>Hexapoda</taxon>
        <taxon>Insecta</taxon>
        <taxon>Pterygota</taxon>
        <taxon>Neoptera</taxon>
        <taxon>Endopterygota</taxon>
        <taxon>Hymenoptera</taxon>
        <taxon>Apocrita</taxon>
        <taxon>Ichneumonoidea</taxon>
        <taxon>Braconidae</taxon>
        <taxon>Microgastrinae</taxon>
        <taxon>Cotesia</taxon>
    </lineage>
</organism>
<evidence type="ECO:0000256" key="6">
    <source>
        <dbReference type="ARBA" id="ARBA00023163"/>
    </source>
</evidence>
<comment type="subcellular location">
    <subcellularLocation>
        <location evidence="1">Nucleus</location>
    </subcellularLocation>
</comment>
<keyword evidence="5" id="KW-0805">Transcription regulation</keyword>
<protein>
    <recommendedName>
        <fullName evidence="8">Transcription initiation factor TFIID subunit 5</fullName>
    </recommendedName>
</protein>
<accession>A0A8J2EFJ3</accession>
<proteinExistence type="inferred from homology"/>
<dbReference type="InterPro" id="IPR019775">
    <property type="entry name" value="WD40_repeat_CS"/>
</dbReference>
<dbReference type="Proteomes" id="UP000786811">
    <property type="component" value="Unassembled WGS sequence"/>
</dbReference>
<keyword evidence="3 9" id="KW-0853">WD repeat</keyword>
<keyword evidence="6" id="KW-0804">Transcription</keyword>
<keyword evidence="10" id="KW-0396">Initiation factor</keyword>
<dbReference type="InterPro" id="IPR015943">
    <property type="entry name" value="WD40/YVTN_repeat-like_dom_sf"/>
</dbReference>
<dbReference type="EMBL" id="CAJNRD030001114">
    <property type="protein sequence ID" value="CAG5073642.1"/>
    <property type="molecule type" value="Genomic_DNA"/>
</dbReference>
<evidence type="ECO:0000256" key="1">
    <source>
        <dbReference type="ARBA" id="ARBA00004123"/>
    </source>
</evidence>
<keyword evidence="11" id="KW-1185">Reference proteome</keyword>
<dbReference type="SUPFAM" id="SSF50978">
    <property type="entry name" value="WD40 repeat-like"/>
    <property type="match status" value="1"/>
</dbReference>
<dbReference type="Gene3D" id="2.130.10.10">
    <property type="entry name" value="YVTN repeat-like/Quinoprotein amine dehydrogenase"/>
    <property type="match status" value="2"/>
</dbReference>
<dbReference type="PROSITE" id="PS50294">
    <property type="entry name" value="WD_REPEATS_REGION"/>
    <property type="match status" value="5"/>
</dbReference>
<evidence type="ECO:0000256" key="3">
    <source>
        <dbReference type="ARBA" id="ARBA00022574"/>
    </source>
</evidence>
<evidence type="ECO:0000256" key="7">
    <source>
        <dbReference type="ARBA" id="ARBA00023242"/>
    </source>
</evidence>
<evidence type="ECO:0000256" key="2">
    <source>
        <dbReference type="ARBA" id="ARBA00009435"/>
    </source>
</evidence>
<dbReference type="AlphaFoldDB" id="A0A8J2EFJ3"/>
<dbReference type="PANTHER" id="PTHR19879:SF1">
    <property type="entry name" value="CANNONBALL-RELATED"/>
    <property type="match status" value="1"/>
</dbReference>
<dbReference type="CDD" id="cd00200">
    <property type="entry name" value="WD40"/>
    <property type="match status" value="1"/>
</dbReference>
<evidence type="ECO:0000313" key="11">
    <source>
        <dbReference type="Proteomes" id="UP000786811"/>
    </source>
</evidence>
<comment type="similarity">
    <text evidence="2">Belongs to the WD repeat TAF5 family.</text>
</comment>
<evidence type="ECO:0000256" key="8">
    <source>
        <dbReference type="ARBA" id="ARBA00044130"/>
    </source>
</evidence>
<feature type="repeat" description="WD" evidence="9">
    <location>
        <begin position="161"/>
        <end position="202"/>
    </location>
</feature>
<dbReference type="GO" id="GO:0016251">
    <property type="term" value="F:RNA polymerase II general transcription initiation factor activity"/>
    <property type="evidence" value="ECO:0007669"/>
    <property type="project" value="TreeGrafter"/>
</dbReference>